<name>A0A2R4XP97_9BURK</name>
<feature type="transmembrane region" description="Helical" evidence="8">
    <location>
        <begin position="977"/>
        <end position="1003"/>
    </location>
</feature>
<evidence type="ECO:0000256" key="3">
    <source>
        <dbReference type="ARBA" id="ARBA00022475"/>
    </source>
</evidence>
<dbReference type="PRINTS" id="PR00702">
    <property type="entry name" value="ACRIFLAVINRP"/>
</dbReference>
<dbReference type="Proteomes" id="UP000244571">
    <property type="component" value="Chromosome"/>
</dbReference>
<dbReference type="Gene3D" id="3.30.2090.10">
    <property type="entry name" value="Multidrug efflux transporter AcrB TolC docking domain, DN and DC subdomains"/>
    <property type="match status" value="2"/>
</dbReference>
<dbReference type="SUPFAM" id="SSF82693">
    <property type="entry name" value="Multidrug efflux transporter AcrB pore domain, PN1, PN2, PC1 and PC2 subdomains"/>
    <property type="match status" value="3"/>
</dbReference>
<gene>
    <name evidence="9" type="ORF">DBV39_19140</name>
</gene>
<evidence type="ECO:0000313" key="9">
    <source>
        <dbReference type="EMBL" id="AWB35509.1"/>
    </source>
</evidence>
<evidence type="ECO:0000256" key="4">
    <source>
        <dbReference type="ARBA" id="ARBA00022519"/>
    </source>
</evidence>
<dbReference type="OrthoDB" id="9757904at2"/>
<evidence type="ECO:0000256" key="5">
    <source>
        <dbReference type="ARBA" id="ARBA00022692"/>
    </source>
</evidence>
<evidence type="ECO:0000256" key="8">
    <source>
        <dbReference type="SAM" id="Phobius"/>
    </source>
</evidence>
<dbReference type="AlphaFoldDB" id="A0A2R4XP97"/>
<dbReference type="KEGG" id="boz:DBV39_19140"/>
<keyword evidence="2" id="KW-0813">Transport</keyword>
<dbReference type="RefSeq" id="WP_108622965.1">
    <property type="nucleotide sequence ID" value="NZ_CP028901.1"/>
</dbReference>
<dbReference type="InterPro" id="IPR027463">
    <property type="entry name" value="AcrB_DN_DC_subdom"/>
</dbReference>
<feature type="transmembrane region" description="Helical" evidence="8">
    <location>
        <begin position="386"/>
        <end position="410"/>
    </location>
</feature>
<accession>A0A2R4XP97</accession>
<evidence type="ECO:0000256" key="6">
    <source>
        <dbReference type="ARBA" id="ARBA00022989"/>
    </source>
</evidence>
<feature type="transmembrane region" description="Helical" evidence="8">
    <location>
        <begin position="874"/>
        <end position="894"/>
    </location>
</feature>
<feature type="transmembrane region" description="Helical" evidence="8">
    <location>
        <begin position="333"/>
        <end position="352"/>
    </location>
</feature>
<dbReference type="PANTHER" id="PTHR32063">
    <property type="match status" value="1"/>
</dbReference>
<dbReference type="Pfam" id="PF00873">
    <property type="entry name" value="ACR_tran"/>
    <property type="match status" value="1"/>
</dbReference>
<keyword evidence="4" id="KW-0997">Cell inner membrane</keyword>
<dbReference type="FunFam" id="1.20.1640.10:FF:000001">
    <property type="entry name" value="Efflux pump membrane transporter"/>
    <property type="match status" value="1"/>
</dbReference>
<comment type="subcellular location">
    <subcellularLocation>
        <location evidence="1">Cell inner membrane</location>
        <topology evidence="1">Multi-pass membrane protein</topology>
    </subcellularLocation>
</comment>
<evidence type="ECO:0000313" key="10">
    <source>
        <dbReference type="Proteomes" id="UP000244571"/>
    </source>
</evidence>
<feature type="transmembrane region" description="Helical" evidence="8">
    <location>
        <begin position="946"/>
        <end position="965"/>
    </location>
</feature>
<feature type="transmembrane region" description="Helical" evidence="8">
    <location>
        <begin position="359"/>
        <end position="380"/>
    </location>
</feature>
<organism evidence="9 10">
    <name type="scientific">Orrella marina</name>
    <dbReference type="NCBI Taxonomy" id="2163011"/>
    <lineage>
        <taxon>Bacteria</taxon>
        <taxon>Pseudomonadati</taxon>
        <taxon>Pseudomonadota</taxon>
        <taxon>Betaproteobacteria</taxon>
        <taxon>Burkholderiales</taxon>
        <taxon>Alcaligenaceae</taxon>
        <taxon>Orrella</taxon>
    </lineage>
</organism>
<sequence>MILSDICIRRPVFASVLSLAVVLIGLMSYSRLTVREYPNIDEPVVSVDTTYKGASPEVIESRVTKPLEDQISGIEGVRLMTSRSRAERSQINITFDLSRDPDAAAAEVRDKVSRARRTLPEEIDEPIIAKVEADSRPVIYMAVNAGDMSAMEATDYLNKYVTSRLSVLPGAAEVRIFGAREPSMRINVDRDRLAAYGLTVQDVESALRSQNVEIPAGRIESDAREFSVVSSTDLSSADQFREVVVASSQGYPVRLGDVADVSILPLNERITARYNGQTALNVGVVKQSTANPLDLSAAVREEVARINETLPSGMELIVSYDTSVFIEKSIQSVYVTIAEAVVLVILVIFFFLRSFRASLIPIVTIPVSLIGAFTLMYAFGFSINTLTLLAMVLAIGLVVDDAIVVLENVYRHIEEGMKPVQAAFQGSREIAFAVIAMTLTLVTVYAPLAFATGRTGRLFIEFALALAGAVLVSGFVALTLTPMMCSRMLKHETQHGWLYNLIEGWLNGLNSLYRKSLTAALGNRLLVVVIGLAVASSSVFLFSNIKSELAPIEDRGVIFGVISGPEGSTLSHTLASAEKIDQIYAQVEDAQARQLIVGFPTVADGFAILRLKPWEERETKQQDITNQLFPKFGELPGVRAFPTNPPSFGLRATSRPIEFVIMSQAPYEELYEMVNGFMDELGSYPGLGNLQMDLRMNTPELRVIVDRDKLADLGVDVSVVGRTLETMLGGRQVTRFKQDGEQYEVVVQVARSERDEPTDISGIYVRARDGGMVQLDNVARVEETVSPQSLNHFNRLRAVKVEATITPGYTMGEVLDQMTSVARDMFPPTVQLDLDGQSREFRDASSGIYLVFGMALVFIYLVLAAQFESWRNPFIIMLTVPLSITGALLALWFTGGTLSIYSQIGLVTLVGLITKHGILIVEFATQLRESGKEMAESVIEASVLRLRPILMTTGAMVLGAVPLALATGAGAESRSQIGWVLVGGLTVGTLLTLYVVPVAYTLIASRQVRGEIEEPKAATSGRHEHPAH</sequence>
<feature type="transmembrane region" description="Helical" evidence="8">
    <location>
        <begin position="521"/>
        <end position="542"/>
    </location>
</feature>
<feature type="transmembrane region" description="Helical" evidence="8">
    <location>
        <begin position="12"/>
        <end position="30"/>
    </location>
</feature>
<reference evidence="9 10" key="1">
    <citation type="submission" date="2018-04" db="EMBL/GenBank/DDBJ databases">
        <title>Bordetella sp. HZ20 isolated from seawater.</title>
        <authorList>
            <person name="Sun C."/>
        </authorList>
    </citation>
    <scope>NUCLEOTIDE SEQUENCE [LARGE SCALE GENOMIC DNA]</scope>
    <source>
        <strain evidence="9 10">HZ20</strain>
    </source>
</reference>
<dbReference type="Gene3D" id="3.30.70.1440">
    <property type="entry name" value="Multidrug efflux transporter AcrB pore domain"/>
    <property type="match status" value="1"/>
</dbReference>
<keyword evidence="5 8" id="KW-0812">Transmembrane</keyword>
<keyword evidence="6 8" id="KW-1133">Transmembrane helix</keyword>
<dbReference type="SUPFAM" id="SSF82714">
    <property type="entry name" value="Multidrug efflux transporter AcrB TolC docking domain, DN and DC subdomains"/>
    <property type="match status" value="2"/>
</dbReference>
<keyword evidence="7 8" id="KW-0472">Membrane</keyword>
<evidence type="ECO:0000256" key="2">
    <source>
        <dbReference type="ARBA" id="ARBA00022448"/>
    </source>
</evidence>
<dbReference type="GO" id="GO:0042910">
    <property type="term" value="F:xenobiotic transmembrane transporter activity"/>
    <property type="evidence" value="ECO:0007669"/>
    <property type="project" value="TreeGrafter"/>
</dbReference>
<feature type="transmembrane region" description="Helical" evidence="8">
    <location>
        <begin position="458"/>
        <end position="480"/>
    </location>
</feature>
<evidence type="ECO:0000256" key="7">
    <source>
        <dbReference type="ARBA" id="ARBA00023136"/>
    </source>
</evidence>
<dbReference type="Gene3D" id="1.20.1640.10">
    <property type="entry name" value="Multidrug efflux transporter AcrB transmembrane domain"/>
    <property type="match status" value="2"/>
</dbReference>
<keyword evidence="3" id="KW-1003">Cell membrane</keyword>
<dbReference type="Gene3D" id="3.30.70.1320">
    <property type="entry name" value="Multidrug efflux transporter AcrB pore domain like"/>
    <property type="match status" value="1"/>
</dbReference>
<feature type="transmembrane region" description="Helical" evidence="8">
    <location>
        <begin position="430"/>
        <end position="452"/>
    </location>
</feature>
<dbReference type="Gene3D" id="3.30.70.1430">
    <property type="entry name" value="Multidrug efflux transporter AcrB pore domain"/>
    <property type="match status" value="2"/>
</dbReference>
<evidence type="ECO:0000256" key="1">
    <source>
        <dbReference type="ARBA" id="ARBA00004429"/>
    </source>
</evidence>
<feature type="transmembrane region" description="Helical" evidence="8">
    <location>
        <begin position="900"/>
        <end position="925"/>
    </location>
</feature>
<dbReference type="EMBL" id="CP028901">
    <property type="protein sequence ID" value="AWB35509.1"/>
    <property type="molecule type" value="Genomic_DNA"/>
</dbReference>
<protein>
    <submittedName>
        <fullName evidence="9">Multidrug transporter AcrB</fullName>
    </submittedName>
</protein>
<dbReference type="InterPro" id="IPR001036">
    <property type="entry name" value="Acrflvin-R"/>
</dbReference>
<dbReference type="PANTHER" id="PTHR32063:SF14">
    <property type="entry name" value="BLL4319 PROTEIN"/>
    <property type="match status" value="1"/>
</dbReference>
<keyword evidence="10" id="KW-1185">Reference proteome</keyword>
<feature type="transmembrane region" description="Helical" evidence="8">
    <location>
        <begin position="847"/>
        <end position="867"/>
    </location>
</feature>
<dbReference type="GO" id="GO:0005886">
    <property type="term" value="C:plasma membrane"/>
    <property type="evidence" value="ECO:0007669"/>
    <property type="project" value="UniProtKB-SubCell"/>
</dbReference>
<dbReference type="SUPFAM" id="SSF82866">
    <property type="entry name" value="Multidrug efflux transporter AcrB transmembrane domain"/>
    <property type="match status" value="2"/>
</dbReference>
<proteinExistence type="predicted"/>